<dbReference type="Proteomes" id="UP001064971">
    <property type="component" value="Chromosome"/>
</dbReference>
<sequence length="224" mass="24477">MQVKVVFFARLKRESGLETTTADVPSGATVRDLAAQVETRHGLSLRGCMVAVNETYATPDQSLRPGDEVAFLPPVAGGSEAGTRCEVMTSPLSLSAADAFLVRPEHGAQAYFVGTVRSPNRGKRVEFIEYEGFAPMAEKVMREAAAEARTRYGELRVIIQHRLGRLLPGEASILIGVASPHRRAALEACDFLIEHLKVHLPVWKHEADEEGEHWVDGQTGHPTL</sequence>
<keyword evidence="2" id="KW-1185">Reference proteome</keyword>
<dbReference type="InterPro" id="IPR012675">
    <property type="entry name" value="Beta-grasp_dom_sf"/>
</dbReference>
<dbReference type="SUPFAM" id="SSF54285">
    <property type="entry name" value="MoaD/ThiS"/>
    <property type="match status" value="1"/>
</dbReference>
<dbReference type="InterPro" id="IPR003448">
    <property type="entry name" value="Mopterin_biosynth_MoaE"/>
</dbReference>
<dbReference type="CDD" id="cd00756">
    <property type="entry name" value="MoaE"/>
    <property type="match status" value="1"/>
</dbReference>
<dbReference type="RefSeq" id="WP_264776110.1">
    <property type="nucleotide sequence ID" value="NZ_AP026560.1"/>
</dbReference>
<gene>
    <name evidence="1" type="primary">moaD</name>
    <name evidence="1" type="ORF">DAETH_02060</name>
</gene>
<organism evidence="1 2">
    <name type="scientific">Deinococcus aetherius</name>
    <dbReference type="NCBI Taxonomy" id="200252"/>
    <lineage>
        <taxon>Bacteria</taxon>
        <taxon>Thermotogati</taxon>
        <taxon>Deinococcota</taxon>
        <taxon>Deinococci</taxon>
        <taxon>Deinococcales</taxon>
        <taxon>Deinococcaceae</taxon>
        <taxon>Deinococcus</taxon>
    </lineage>
</organism>
<dbReference type="CDD" id="cd00754">
    <property type="entry name" value="Ubl_MoaD"/>
    <property type="match status" value="1"/>
</dbReference>
<dbReference type="PANTHER" id="PTHR23404">
    <property type="entry name" value="MOLYBDOPTERIN SYNTHASE RELATED"/>
    <property type="match status" value="1"/>
</dbReference>
<dbReference type="Gene3D" id="3.90.1170.40">
    <property type="entry name" value="Molybdopterin biosynthesis MoaE subunit"/>
    <property type="match status" value="1"/>
</dbReference>
<name>A0ABM8A957_9DEIO</name>
<dbReference type="NCBIfam" id="TIGR01682">
    <property type="entry name" value="moaD"/>
    <property type="match status" value="1"/>
</dbReference>
<dbReference type="InterPro" id="IPR016155">
    <property type="entry name" value="Mopterin_synth/thiamin_S_b"/>
</dbReference>
<dbReference type="InterPro" id="IPR036563">
    <property type="entry name" value="MoaE_sf"/>
</dbReference>
<dbReference type="SUPFAM" id="SSF54690">
    <property type="entry name" value="Molybdopterin synthase subunit MoaE"/>
    <property type="match status" value="1"/>
</dbReference>
<accession>A0ABM8A957</accession>
<protein>
    <submittedName>
        <fullName evidence="1">Molybdopterin synthase sulfur carrier subunit</fullName>
    </submittedName>
</protein>
<evidence type="ECO:0000313" key="1">
    <source>
        <dbReference type="EMBL" id="BDP40237.1"/>
    </source>
</evidence>
<dbReference type="InterPro" id="IPR003749">
    <property type="entry name" value="ThiS/MoaD-like"/>
</dbReference>
<evidence type="ECO:0000313" key="2">
    <source>
        <dbReference type="Proteomes" id="UP001064971"/>
    </source>
</evidence>
<reference evidence="1" key="1">
    <citation type="submission" date="2022-07" db="EMBL/GenBank/DDBJ databases">
        <title>Complete Genome Sequence of the Radioresistant Bacterium Deinococcus aetherius ST0316, Isolated from the Air Dust collected in Lower Stratosphere above Japan.</title>
        <authorList>
            <person name="Satoh K."/>
            <person name="Hagiwara K."/>
            <person name="Katsumata K."/>
            <person name="Kubo A."/>
            <person name="Yokobori S."/>
            <person name="Yamagishi A."/>
            <person name="Oono Y."/>
            <person name="Narumi I."/>
        </authorList>
    </citation>
    <scope>NUCLEOTIDE SEQUENCE</scope>
    <source>
        <strain evidence="1">ST0316</strain>
    </source>
</reference>
<dbReference type="Pfam" id="PF02391">
    <property type="entry name" value="MoaE"/>
    <property type="match status" value="1"/>
</dbReference>
<dbReference type="Gene3D" id="3.10.20.30">
    <property type="match status" value="1"/>
</dbReference>
<dbReference type="EMBL" id="AP026560">
    <property type="protein sequence ID" value="BDP40237.1"/>
    <property type="molecule type" value="Genomic_DNA"/>
</dbReference>
<dbReference type="Pfam" id="PF02597">
    <property type="entry name" value="ThiS"/>
    <property type="match status" value="1"/>
</dbReference>
<proteinExistence type="predicted"/>